<reference evidence="3 4" key="1">
    <citation type="submission" date="2020-02" db="EMBL/GenBank/DDBJ databases">
        <title>Whole-genome analyses of novel actinobacteria.</title>
        <authorList>
            <person name="Sahin N."/>
            <person name="Tokatli A."/>
        </authorList>
    </citation>
    <scope>NUCLEOTIDE SEQUENCE [LARGE SCALE GENOMIC DNA]</scope>
    <source>
        <strain evidence="3 4">YC504</strain>
    </source>
</reference>
<gene>
    <name evidence="3" type="ORF">G6045_34240</name>
</gene>
<feature type="domain" description="DUF4328" evidence="2">
    <location>
        <begin position="60"/>
        <end position="215"/>
    </location>
</feature>
<dbReference type="RefSeq" id="WP_165336100.1">
    <property type="nucleotide sequence ID" value="NZ_JAAKZW010000239.1"/>
</dbReference>
<organism evidence="3 4">
    <name type="scientific">Streptomyces mesophilus</name>
    <dbReference type="NCBI Taxonomy" id="1775132"/>
    <lineage>
        <taxon>Bacteria</taxon>
        <taxon>Bacillati</taxon>
        <taxon>Actinomycetota</taxon>
        <taxon>Actinomycetes</taxon>
        <taxon>Kitasatosporales</taxon>
        <taxon>Streptomycetaceae</taxon>
        <taxon>Streptomyces</taxon>
    </lineage>
</organism>
<keyword evidence="1" id="KW-1133">Transmembrane helix</keyword>
<evidence type="ECO:0000256" key="1">
    <source>
        <dbReference type="SAM" id="Phobius"/>
    </source>
</evidence>
<comment type="caution">
    <text evidence="3">The sequence shown here is derived from an EMBL/GenBank/DDBJ whole genome shotgun (WGS) entry which is preliminary data.</text>
</comment>
<dbReference type="Proteomes" id="UP000481109">
    <property type="component" value="Unassembled WGS sequence"/>
</dbReference>
<feature type="transmembrane region" description="Helical" evidence="1">
    <location>
        <begin position="31"/>
        <end position="51"/>
    </location>
</feature>
<dbReference type="AlphaFoldDB" id="A0A6G4XVP0"/>
<dbReference type="Pfam" id="PF14219">
    <property type="entry name" value="DUF4328"/>
    <property type="match status" value="1"/>
</dbReference>
<accession>A0A6G4XVP0</accession>
<sequence length="238" mass="26164">MSGMPDDDSVVPSYPIAPTAFLRSPVGLSRAVIVLLGVVIAADLFSLWAGFSLYGLVDSVDSNAVNDAYDLYALSASPQFTALVVTGVVFIIWFRRVRINAEVFAPEYHRLRRGWAVWGWLCPVVNFWFPRRVALDTWNASELADAKARGTGIVNAWWTAWLAGWFCNEIAGRMYARADGVDVAEMRTALQVMTVSDVLDIAGAVLAMLFVYRLTCMQKEKALAGPTTPPFVPNLPAL</sequence>
<keyword evidence="4" id="KW-1185">Reference proteome</keyword>
<feature type="transmembrane region" description="Helical" evidence="1">
    <location>
        <begin position="71"/>
        <end position="94"/>
    </location>
</feature>
<keyword evidence="1" id="KW-0472">Membrane</keyword>
<dbReference type="InterPro" id="IPR025565">
    <property type="entry name" value="DUF4328"/>
</dbReference>
<name>A0A6G4XVP0_9ACTN</name>
<dbReference type="EMBL" id="JAAKZW010000239">
    <property type="protein sequence ID" value="NGO80681.1"/>
    <property type="molecule type" value="Genomic_DNA"/>
</dbReference>
<evidence type="ECO:0000313" key="3">
    <source>
        <dbReference type="EMBL" id="NGO80681.1"/>
    </source>
</evidence>
<evidence type="ECO:0000259" key="2">
    <source>
        <dbReference type="Pfam" id="PF14219"/>
    </source>
</evidence>
<feature type="transmembrane region" description="Helical" evidence="1">
    <location>
        <begin position="189"/>
        <end position="212"/>
    </location>
</feature>
<proteinExistence type="predicted"/>
<protein>
    <submittedName>
        <fullName evidence="3">DUF4328 domain-containing protein</fullName>
    </submittedName>
</protein>
<evidence type="ECO:0000313" key="4">
    <source>
        <dbReference type="Proteomes" id="UP000481109"/>
    </source>
</evidence>
<keyword evidence="1" id="KW-0812">Transmembrane</keyword>